<gene>
    <name evidence="3" type="ORF">ACOF00016_LOCUS4327</name>
</gene>
<sequence>MDSMTKDPATLLRETEQALHRLNGFDAQEYREAMNVVPGLVEQETPIPYYLRGSQYNPLKAARRLASYWKYRRMLFSERWLLPMTQTGAGALSDIDIQLTRTGFCHLIPRENTGPLVVVDFSKAAQFFQTARANGWDTISTVERFSMYLLTIYVEEISKGTITMIHPVTSKERPEMEIRTGVWDMLEKSFPTHLAEVIVAQAYEDGKKELLDFLAYQSTRVLQFATKIDPHQVCGNSTIQTVNLLEQQGIRRDMVPIEIGGSFSTDIRVAQWTRARLDIETFLAPIPSPFPTNHKNIMQVFGKPKHYRHKTTTLLKRSADPGHQSEREYRMERNRVYARRNIQKGNLELLSLEGQKKQLELQNQALLSQNQQLERAIQMAKDVVVQHQAASRPAQPPQRHSPL</sequence>
<dbReference type="SUPFAM" id="SSF57959">
    <property type="entry name" value="Leucine zipper domain"/>
    <property type="match status" value="1"/>
</dbReference>
<dbReference type="InterPro" id="IPR004827">
    <property type="entry name" value="bZIP"/>
</dbReference>
<accession>A0A7S3KZQ8</accession>
<name>A0A7S3KZQ8_9STRA</name>
<organism evidence="3">
    <name type="scientific">Amphora coffeiformis</name>
    <dbReference type="NCBI Taxonomy" id="265554"/>
    <lineage>
        <taxon>Eukaryota</taxon>
        <taxon>Sar</taxon>
        <taxon>Stramenopiles</taxon>
        <taxon>Ochrophyta</taxon>
        <taxon>Bacillariophyta</taxon>
        <taxon>Bacillariophyceae</taxon>
        <taxon>Bacillariophycidae</taxon>
        <taxon>Thalassiophysales</taxon>
        <taxon>Catenulaceae</taxon>
        <taxon>Amphora</taxon>
    </lineage>
</organism>
<proteinExistence type="predicted"/>
<dbReference type="CDD" id="cd14686">
    <property type="entry name" value="bZIP"/>
    <property type="match status" value="1"/>
</dbReference>
<dbReference type="EMBL" id="HBIM01005069">
    <property type="protein sequence ID" value="CAE0406456.1"/>
    <property type="molecule type" value="Transcribed_RNA"/>
</dbReference>
<feature type="region of interest" description="Disordered" evidence="1">
    <location>
        <begin position="384"/>
        <end position="403"/>
    </location>
</feature>
<dbReference type="SMART" id="SM00338">
    <property type="entry name" value="BRLZ"/>
    <property type="match status" value="1"/>
</dbReference>
<evidence type="ECO:0000256" key="1">
    <source>
        <dbReference type="SAM" id="MobiDB-lite"/>
    </source>
</evidence>
<dbReference type="GO" id="GO:0003700">
    <property type="term" value="F:DNA-binding transcription factor activity"/>
    <property type="evidence" value="ECO:0007669"/>
    <property type="project" value="InterPro"/>
</dbReference>
<dbReference type="InterPro" id="IPR046347">
    <property type="entry name" value="bZIP_sf"/>
</dbReference>
<protein>
    <recommendedName>
        <fullName evidence="2">BZIP domain-containing protein</fullName>
    </recommendedName>
</protein>
<reference evidence="3" key="1">
    <citation type="submission" date="2021-01" db="EMBL/GenBank/DDBJ databases">
        <authorList>
            <person name="Corre E."/>
            <person name="Pelletier E."/>
            <person name="Niang G."/>
            <person name="Scheremetjew M."/>
            <person name="Finn R."/>
            <person name="Kale V."/>
            <person name="Holt S."/>
            <person name="Cochrane G."/>
            <person name="Meng A."/>
            <person name="Brown T."/>
            <person name="Cohen L."/>
        </authorList>
    </citation>
    <scope>NUCLEOTIDE SEQUENCE</scope>
    <source>
        <strain evidence="3">CCMP127</strain>
    </source>
</reference>
<dbReference type="AlphaFoldDB" id="A0A7S3KZQ8"/>
<evidence type="ECO:0000259" key="2">
    <source>
        <dbReference type="SMART" id="SM00338"/>
    </source>
</evidence>
<evidence type="ECO:0000313" key="3">
    <source>
        <dbReference type="EMBL" id="CAE0406456.1"/>
    </source>
</evidence>
<feature type="domain" description="BZIP" evidence="2">
    <location>
        <begin position="322"/>
        <end position="386"/>
    </location>
</feature>